<keyword evidence="1" id="KW-1133">Transmembrane helix</keyword>
<evidence type="ECO:0000313" key="2">
    <source>
        <dbReference type="EMBL" id="MBZ2209390.1"/>
    </source>
</evidence>
<dbReference type="Gene3D" id="3.30.700.10">
    <property type="entry name" value="Glycoprotein, Type 4 Pilin"/>
    <property type="match status" value="1"/>
</dbReference>
<evidence type="ECO:0000256" key="1">
    <source>
        <dbReference type="SAM" id="Phobius"/>
    </source>
</evidence>
<dbReference type="EMBL" id="JAFBIL020000008">
    <property type="protein sequence ID" value="MBZ2209390.1"/>
    <property type="molecule type" value="Genomic_DNA"/>
</dbReference>
<dbReference type="PROSITE" id="PS00409">
    <property type="entry name" value="PROKAR_NTER_METHYL"/>
    <property type="match status" value="1"/>
</dbReference>
<reference evidence="2 3" key="1">
    <citation type="submission" date="2021-01" db="EMBL/GenBank/DDBJ databases">
        <authorList>
            <person name="Ruan W."/>
            <person name="Khan S.A."/>
            <person name="Jeon C.O."/>
        </authorList>
    </citation>
    <scope>NUCLEOTIDE SEQUENCE [LARGE SCALE GENOMIC DNA]</scope>
    <source>
        <strain evidence="2 3">R798</strain>
    </source>
</reference>
<reference evidence="2 3" key="2">
    <citation type="submission" date="2021-08" db="EMBL/GenBank/DDBJ databases">
        <title>Massilia sp. R798.</title>
        <authorList>
            <person name="Baek J.H."/>
            <person name="Jung H.S."/>
            <person name="Kim K.R."/>
            <person name="Jeon C.O."/>
        </authorList>
    </citation>
    <scope>NUCLEOTIDE SEQUENCE [LARGE SCALE GENOMIC DNA]</scope>
    <source>
        <strain evidence="2 3">R798</strain>
    </source>
</reference>
<dbReference type="Pfam" id="PF16732">
    <property type="entry name" value="ComP_DUS"/>
    <property type="match status" value="1"/>
</dbReference>
<keyword evidence="1" id="KW-0812">Transmembrane</keyword>
<accession>A0ABS7STY3</accession>
<dbReference type="RefSeq" id="WP_223469858.1">
    <property type="nucleotide sequence ID" value="NZ_JAFBIL020000008.1"/>
</dbReference>
<gene>
    <name evidence="2" type="ORF">I4X03_019145</name>
</gene>
<dbReference type="SUPFAM" id="SSF54523">
    <property type="entry name" value="Pili subunits"/>
    <property type="match status" value="1"/>
</dbReference>
<dbReference type="InterPro" id="IPR031982">
    <property type="entry name" value="PilE-like"/>
</dbReference>
<dbReference type="InterPro" id="IPR045584">
    <property type="entry name" value="Pilin-like"/>
</dbReference>
<dbReference type="PANTHER" id="PTHR30093:SF47">
    <property type="entry name" value="TYPE IV PILUS NON-CORE MINOR PILIN PILE"/>
    <property type="match status" value="1"/>
</dbReference>
<sequence length="135" mass="14335">MNNYKRSRGFSLVESMVVLVVIGILSAIAIPSYTQYILRSHRTTAQAVLAESAQFMERYYTTNNTYEGAALLTAVVPRDAGGTAVRYNVSFVDDAAGAEAYVLQAVPANAQLDDDCGTLTLSNTGAQGAGADGCW</sequence>
<dbReference type="NCBIfam" id="TIGR02532">
    <property type="entry name" value="IV_pilin_GFxxxE"/>
    <property type="match status" value="1"/>
</dbReference>
<keyword evidence="1" id="KW-0472">Membrane</keyword>
<dbReference type="InterPro" id="IPR012902">
    <property type="entry name" value="N_methyl_site"/>
</dbReference>
<protein>
    <submittedName>
        <fullName evidence="2">Type IV pilin protein</fullName>
    </submittedName>
</protein>
<proteinExistence type="predicted"/>
<keyword evidence="3" id="KW-1185">Reference proteome</keyword>
<feature type="transmembrane region" description="Helical" evidence="1">
    <location>
        <begin position="12"/>
        <end position="33"/>
    </location>
</feature>
<comment type="caution">
    <text evidence="2">The sequence shown here is derived from an EMBL/GenBank/DDBJ whole genome shotgun (WGS) entry which is preliminary data.</text>
</comment>
<dbReference type="PANTHER" id="PTHR30093">
    <property type="entry name" value="GENERAL SECRETION PATHWAY PROTEIN G"/>
    <property type="match status" value="1"/>
</dbReference>
<name>A0ABS7STY3_9BURK</name>
<dbReference type="Proteomes" id="UP000809349">
    <property type="component" value="Unassembled WGS sequence"/>
</dbReference>
<dbReference type="Pfam" id="PF07963">
    <property type="entry name" value="N_methyl"/>
    <property type="match status" value="1"/>
</dbReference>
<organism evidence="2 3">
    <name type="scientific">Massilia soli</name>
    <dbReference type="NCBI Taxonomy" id="2792854"/>
    <lineage>
        <taxon>Bacteria</taxon>
        <taxon>Pseudomonadati</taxon>
        <taxon>Pseudomonadota</taxon>
        <taxon>Betaproteobacteria</taxon>
        <taxon>Burkholderiales</taxon>
        <taxon>Oxalobacteraceae</taxon>
        <taxon>Telluria group</taxon>
        <taxon>Massilia</taxon>
    </lineage>
</organism>
<evidence type="ECO:0000313" key="3">
    <source>
        <dbReference type="Proteomes" id="UP000809349"/>
    </source>
</evidence>